<proteinExistence type="predicted"/>
<evidence type="ECO:0000313" key="1">
    <source>
        <dbReference type="EMBL" id="KAK3316553.1"/>
    </source>
</evidence>
<comment type="caution">
    <text evidence="1">The sequence shown here is derived from an EMBL/GenBank/DDBJ whole genome shotgun (WGS) entry which is preliminary data.</text>
</comment>
<gene>
    <name evidence="1" type="ORF">B0H66DRAFT_297837</name>
</gene>
<reference evidence="1" key="2">
    <citation type="submission" date="2023-06" db="EMBL/GenBank/DDBJ databases">
        <authorList>
            <consortium name="Lawrence Berkeley National Laboratory"/>
            <person name="Haridas S."/>
            <person name="Hensen N."/>
            <person name="Bonometti L."/>
            <person name="Westerberg I."/>
            <person name="Brannstrom I.O."/>
            <person name="Guillou S."/>
            <person name="Cros-Aarteil S."/>
            <person name="Calhoun S."/>
            <person name="Kuo A."/>
            <person name="Mondo S."/>
            <person name="Pangilinan J."/>
            <person name="Riley R."/>
            <person name="Labutti K."/>
            <person name="Andreopoulos B."/>
            <person name="Lipzen A."/>
            <person name="Chen C."/>
            <person name="Yanf M."/>
            <person name="Daum C."/>
            <person name="Ng V."/>
            <person name="Clum A."/>
            <person name="Steindorff A."/>
            <person name="Ohm R."/>
            <person name="Martin F."/>
            <person name="Silar P."/>
            <person name="Natvig D."/>
            <person name="Lalanne C."/>
            <person name="Gautier V."/>
            <person name="Ament-Velasquez S.L."/>
            <person name="Kruys A."/>
            <person name="Hutchinson M.I."/>
            <person name="Powell A.J."/>
            <person name="Barry K."/>
            <person name="Miller A.N."/>
            <person name="Grigoriev I.V."/>
            <person name="Debuchy R."/>
            <person name="Gladieux P."/>
            <person name="Thoren M.H."/>
            <person name="Johannesson H."/>
        </authorList>
    </citation>
    <scope>NUCLEOTIDE SEQUENCE</scope>
    <source>
        <strain evidence="1">CBS 118394</strain>
    </source>
</reference>
<accession>A0AAE0I0Y1</accession>
<dbReference type="AlphaFoldDB" id="A0AAE0I0Y1"/>
<name>A0AAE0I0Y1_9PEZI</name>
<dbReference type="Proteomes" id="UP001283341">
    <property type="component" value="Unassembled WGS sequence"/>
</dbReference>
<dbReference type="EMBL" id="JAUEDM010000005">
    <property type="protein sequence ID" value="KAK3316553.1"/>
    <property type="molecule type" value="Genomic_DNA"/>
</dbReference>
<keyword evidence="2" id="KW-1185">Reference proteome</keyword>
<evidence type="ECO:0000313" key="2">
    <source>
        <dbReference type="Proteomes" id="UP001283341"/>
    </source>
</evidence>
<sequence>MNLSREAIIILRSPGHQQANGPPPERFTAPSLNFMSNAQWHIRHSTLPERAKHRNPRITLQPLPGGGVTVTQSYQEIDSPAIHSSSSSAEIIPSTTEPNPGEGLYGLRETSSASAFPSSGSGGVGSGGLQERVKHFLAYATRPGPRGSSSHGSLRRQWEILASGKEGQLEDWMIDDGNGWISDSSGERRPDWRMSYVVVYIIDHGEGEEEHGGAVDDGGIEIWDNRGAGRPLSDETVGKIKTALRGVGGDGKFAALVEELKLVRMDLERPWERH</sequence>
<reference evidence="1" key="1">
    <citation type="journal article" date="2023" name="Mol. Phylogenet. Evol.">
        <title>Genome-scale phylogeny and comparative genomics of the fungal order Sordariales.</title>
        <authorList>
            <person name="Hensen N."/>
            <person name="Bonometti L."/>
            <person name="Westerberg I."/>
            <person name="Brannstrom I.O."/>
            <person name="Guillou S."/>
            <person name="Cros-Aarteil S."/>
            <person name="Calhoun S."/>
            <person name="Haridas S."/>
            <person name="Kuo A."/>
            <person name="Mondo S."/>
            <person name="Pangilinan J."/>
            <person name="Riley R."/>
            <person name="LaButti K."/>
            <person name="Andreopoulos B."/>
            <person name="Lipzen A."/>
            <person name="Chen C."/>
            <person name="Yan M."/>
            <person name="Daum C."/>
            <person name="Ng V."/>
            <person name="Clum A."/>
            <person name="Steindorff A."/>
            <person name="Ohm R.A."/>
            <person name="Martin F."/>
            <person name="Silar P."/>
            <person name="Natvig D.O."/>
            <person name="Lalanne C."/>
            <person name="Gautier V."/>
            <person name="Ament-Velasquez S.L."/>
            <person name="Kruys A."/>
            <person name="Hutchinson M.I."/>
            <person name="Powell A.J."/>
            <person name="Barry K."/>
            <person name="Miller A.N."/>
            <person name="Grigoriev I.V."/>
            <person name="Debuchy R."/>
            <person name="Gladieux P."/>
            <person name="Hiltunen Thoren M."/>
            <person name="Johannesson H."/>
        </authorList>
    </citation>
    <scope>NUCLEOTIDE SEQUENCE</scope>
    <source>
        <strain evidence="1">CBS 118394</strain>
    </source>
</reference>
<protein>
    <submittedName>
        <fullName evidence="1">Uncharacterized protein</fullName>
    </submittedName>
</protein>
<organism evidence="1 2">
    <name type="scientific">Apodospora peruviana</name>
    <dbReference type="NCBI Taxonomy" id="516989"/>
    <lineage>
        <taxon>Eukaryota</taxon>
        <taxon>Fungi</taxon>
        <taxon>Dikarya</taxon>
        <taxon>Ascomycota</taxon>
        <taxon>Pezizomycotina</taxon>
        <taxon>Sordariomycetes</taxon>
        <taxon>Sordariomycetidae</taxon>
        <taxon>Sordariales</taxon>
        <taxon>Lasiosphaeriaceae</taxon>
        <taxon>Apodospora</taxon>
    </lineage>
</organism>